<dbReference type="RefSeq" id="XP_025514909.1">
    <property type="nucleotide sequence ID" value="XM_025660214.1"/>
</dbReference>
<proteinExistence type="predicted"/>
<dbReference type="AlphaFoldDB" id="A0A8G1R0M8"/>
<keyword evidence="4" id="KW-1185">Reference proteome</keyword>
<reference evidence="3 4" key="1">
    <citation type="submission" date="2018-02" db="EMBL/GenBank/DDBJ databases">
        <title>The genomes of Aspergillus section Nigri reveals drivers in fungal speciation.</title>
        <authorList>
            <consortium name="DOE Joint Genome Institute"/>
            <person name="Vesth T.C."/>
            <person name="Nybo J."/>
            <person name="Theobald S."/>
            <person name="Brandl J."/>
            <person name="Frisvad J.C."/>
            <person name="Nielsen K.F."/>
            <person name="Lyhne E.K."/>
            <person name="Kogle M.E."/>
            <person name="Kuo A."/>
            <person name="Riley R."/>
            <person name="Clum A."/>
            <person name="Nolan M."/>
            <person name="Lipzen A."/>
            <person name="Salamov A."/>
            <person name="Henrissat B."/>
            <person name="Wiebenga A."/>
            <person name="De vries R.P."/>
            <person name="Grigoriev I.V."/>
            <person name="Mortensen U.H."/>
            <person name="Andersen M.R."/>
            <person name="Baker S.E."/>
        </authorList>
    </citation>
    <scope>NUCLEOTIDE SEQUENCE [LARGE SCALE GENOMIC DNA]</scope>
    <source>
        <strain evidence="3 4">CBS 112811</strain>
    </source>
</reference>
<keyword evidence="2" id="KW-1133">Transmembrane helix</keyword>
<gene>
    <name evidence="3" type="ORF">BO85DRAFT_449719</name>
</gene>
<feature type="transmembrane region" description="Helical" evidence="2">
    <location>
        <begin position="12"/>
        <end position="34"/>
    </location>
</feature>
<accession>A0A8G1R0M8</accession>
<dbReference type="GeneID" id="37163616"/>
<feature type="region of interest" description="Disordered" evidence="1">
    <location>
        <begin position="74"/>
        <end position="118"/>
    </location>
</feature>
<keyword evidence="2" id="KW-0812">Transmembrane</keyword>
<evidence type="ECO:0000313" key="3">
    <source>
        <dbReference type="EMBL" id="RAH56987.1"/>
    </source>
</evidence>
<protein>
    <submittedName>
        <fullName evidence="3">Uncharacterized protein</fullName>
    </submittedName>
</protein>
<evidence type="ECO:0000313" key="4">
    <source>
        <dbReference type="Proteomes" id="UP000249526"/>
    </source>
</evidence>
<organism evidence="3 4">
    <name type="scientific">Aspergillus piperis CBS 112811</name>
    <dbReference type="NCBI Taxonomy" id="1448313"/>
    <lineage>
        <taxon>Eukaryota</taxon>
        <taxon>Fungi</taxon>
        <taxon>Dikarya</taxon>
        <taxon>Ascomycota</taxon>
        <taxon>Pezizomycotina</taxon>
        <taxon>Eurotiomycetes</taxon>
        <taxon>Eurotiomycetidae</taxon>
        <taxon>Eurotiales</taxon>
        <taxon>Aspergillaceae</taxon>
        <taxon>Aspergillus</taxon>
        <taxon>Aspergillus subgen. Circumdati</taxon>
    </lineage>
</organism>
<keyword evidence="2" id="KW-0472">Membrane</keyword>
<dbReference type="EMBL" id="KZ825063">
    <property type="protein sequence ID" value="RAH56987.1"/>
    <property type="molecule type" value="Genomic_DNA"/>
</dbReference>
<name>A0A8G1R0M8_9EURO</name>
<sequence length="118" mass="12911">MLTPARPIAIDHISLFFLRTFILCFVPVIPSGIFRPTAPHLDLCRPSPVASNSSAWWGVPSAIAKVRTQLCRQSSRVPESSHPYYLYPTPSSPTASRSPSVSETGLVAPDTKTRFSTI</sequence>
<feature type="compositionally biased region" description="Low complexity" evidence="1">
    <location>
        <begin position="80"/>
        <end position="102"/>
    </location>
</feature>
<evidence type="ECO:0000256" key="2">
    <source>
        <dbReference type="SAM" id="Phobius"/>
    </source>
</evidence>
<dbReference type="Proteomes" id="UP000249526">
    <property type="component" value="Unassembled WGS sequence"/>
</dbReference>
<evidence type="ECO:0000256" key="1">
    <source>
        <dbReference type="SAM" id="MobiDB-lite"/>
    </source>
</evidence>